<evidence type="ECO:0000313" key="2">
    <source>
        <dbReference type="Proteomes" id="UP000199337"/>
    </source>
</evidence>
<reference evidence="2" key="1">
    <citation type="submission" date="2016-10" db="EMBL/GenBank/DDBJ databases">
        <authorList>
            <person name="Varghese N."/>
            <person name="Submissions S."/>
        </authorList>
    </citation>
    <scope>NUCLEOTIDE SEQUENCE [LARGE SCALE GENOMIC DNA]</scope>
    <source>
        <strain evidence="2">DSM 17038</strain>
    </source>
</reference>
<dbReference type="EMBL" id="FOOX01000001">
    <property type="protein sequence ID" value="SFF98176.1"/>
    <property type="molecule type" value="Genomic_DNA"/>
</dbReference>
<evidence type="ECO:0000313" key="1">
    <source>
        <dbReference type="EMBL" id="SFF98176.1"/>
    </source>
</evidence>
<dbReference type="Proteomes" id="UP000199337">
    <property type="component" value="Unassembled WGS sequence"/>
</dbReference>
<proteinExistence type="predicted"/>
<sequence length="84" mass="9642">MDIKITQMSMIDKDEYEVKMHFEFKGNSYFGILNLKSGAFISNLVNVSDEDNHEVLHYLGHQAEEFLEENGIAIPQDFKCGCSH</sequence>
<name>A0A1I2N9J8_9FIRM</name>
<gene>
    <name evidence="1" type="ORF">SAMN05660649_00326</name>
</gene>
<keyword evidence="2" id="KW-1185">Reference proteome</keyword>
<dbReference type="STRING" id="341036.SAMN05660649_00326"/>
<dbReference type="AlphaFoldDB" id="A0A1I2N9J8"/>
<dbReference type="RefSeq" id="WP_092468048.1">
    <property type="nucleotide sequence ID" value="NZ_FOOX01000001.1"/>
</dbReference>
<dbReference type="OrthoDB" id="1808319at2"/>
<protein>
    <submittedName>
        <fullName evidence="1">Uncharacterized protein</fullName>
    </submittedName>
</protein>
<accession>A0A1I2N9J8</accession>
<organism evidence="1 2">
    <name type="scientific">Desulfotruncus arcticus DSM 17038</name>
    <dbReference type="NCBI Taxonomy" id="1121424"/>
    <lineage>
        <taxon>Bacteria</taxon>
        <taxon>Bacillati</taxon>
        <taxon>Bacillota</taxon>
        <taxon>Clostridia</taxon>
        <taxon>Eubacteriales</taxon>
        <taxon>Desulfallaceae</taxon>
        <taxon>Desulfotruncus</taxon>
    </lineage>
</organism>